<dbReference type="CDD" id="cd02440">
    <property type="entry name" value="AdoMet_MTases"/>
    <property type="match status" value="1"/>
</dbReference>
<dbReference type="EMBL" id="BAAAVI010000008">
    <property type="protein sequence ID" value="GAA2857238.1"/>
    <property type="molecule type" value="Genomic_DNA"/>
</dbReference>
<name>A0ABP6IBB5_9ACTN</name>
<proteinExistence type="predicted"/>
<keyword evidence="4" id="KW-1185">Reference proteome</keyword>
<feature type="domain" description="Methyltransferase" evidence="2">
    <location>
        <begin position="129"/>
        <end position="223"/>
    </location>
</feature>
<dbReference type="PANTHER" id="PTHR44068">
    <property type="entry name" value="ZGC:194242"/>
    <property type="match status" value="1"/>
</dbReference>
<dbReference type="PANTHER" id="PTHR44068:SF11">
    <property type="entry name" value="GERANYL DIPHOSPHATE 2-C-METHYLTRANSFERASE"/>
    <property type="match status" value="1"/>
</dbReference>
<protein>
    <recommendedName>
        <fullName evidence="2">Methyltransferase domain-containing protein</fullName>
    </recommendedName>
</protein>
<reference evidence="4" key="1">
    <citation type="journal article" date="2019" name="Int. J. Syst. Evol. Microbiol.">
        <title>The Global Catalogue of Microorganisms (GCM) 10K type strain sequencing project: providing services to taxonomists for standard genome sequencing and annotation.</title>
        <authorList>
            <consortium name="The Broad Institute Genomics Platform"/>
            <consortium name="The Broad Institute Genome Sequencing Center for Infectious Disease"/>
            <person name="Wu L."/>
            <person name="Ma J."/>
        </authorList>
    </citation>
    <scope>NUCLEOTIDE SEQUENCE [LARGE SCALE GENOMIC DNA]</scope>
    <source>
        <strain evidence="4">JCM 6242</strain>
    </source>
</reference>
<evidence type="ECO:0000313" key="3">
    <source>
        <dbReference type="EMBL" id="GAA2857238.1"/>
    </source>
</evidence>
<dbReference type="Pfam" id="PF13649">
    <property type="entry name" value="Methyltransf_25"/>
    <property type="match status" value="1"/>
</dbReference>
<dbReference type="RefSeq" id="WP_344969241.1">
    <property type="nucleotide sequence ID" value="NZ_BAAAVI010000008.1"/>
</dbReference>
<sequence length="346" mass="38505">MTRTPTAPVDPCDADAPSAWDGPDGDIRTEHETLSDAAVAGHDRHLSATAAITSDHHRADHPRETTQPPVPTTRRTTPMPTDPMASPRFPRTSRYHPDWIRSSVSGGANSLWLTEWLTEAMALRPGMRVLDLGCGRGASSVFLHREFDVEVWATDLWFSADERLERIRDAGVGHAVFPLHADARALPFAAGFFDAAISIDSFVYYGTDDLYLNYLARFVKPGGQIGIAGAGLIREIDGPIPEHLAAWWEPSMACLHSADWWRRHWERSGIACVDVADTMTDGWRYWLEWQRAIAPDNEPEINALTADGGRHLGYVRAIAQRRSDTALDEPISSIPVTYTRQPVYRS</sequence>
<feature type="region of interest" description="Disordered" evidence="1">
    <location>
        <begin position="1"/>
        <end position="26"/>
    </location>
</feature>
<dbReference type="InterPro" id="IPR029063">
    <property type="entry name" value="SAM-dependent_MTases_sf"/>
</dbReference>
<dbReference type="Proteomes" id="UP001500831">
    <property type="component" value="Unassembled WGS sequence"/>
</dbReference>
<evidence type="ECO:0000313" key="4">
    <source>
        <dbReference type="Proteomes" id="UP001500831"/>
    </source>
</evidence>
<feature type="region of interest" description="Disordered" evidence="1">
    <location>
        <begin position="53"/>
        <end position="90"/>
    </location>
</feature>
<accession>A0ABP6IBB5</accession>
<dbReference type="Gene3D" id="3.40.50.150">
    <property type="entry name" value="Vaccinia Virus protein VP39"/>
    <property type="match status" value="1"/>
</dbReference>
<comment type="caution">
    <text evidence="3">The sequence shown here is derived from an EMBL/GenBank/DDBJ whole genome shotgun (WGS) entry which is preliminary data.</text>
</comment>
<evidence type="ECO:0000256" key="1">
    <source>
        <dbReference type="SAM" id="MobiDB-lite"/>
    </source>
</evidence>
<dbReference type="SUPFAM" id="SSF53335">
    <property type="entry name" value="S-adenosyl-L-methionine-dependent methyltransferases"/>
    <property type="match status" value="1"/>
</dbReference>
<gene>
    <name evidence="3" type="ORF">GCM10010517_15580</name>
</gene>
<feature type="compositionally biased region" description="Basic and acidic residues" evidence="1">
    <location>
        <begin position="54"/>
        <end position="64"/>
    </location>
</feature>
<feature type="compositionally biased region" description="Low complexity" evidence="1">
    <location>
        <begin position="72"/>
        <end position="83"/>
    </location>
</feature>
<organism evidence="3 4">
    <name type="scientific">Streptosporangium fragile</name>
    <dbReference type="NCBI Taxonomy" id="46186"/>
    <lineage>
        <taxon>Bacteria</taxon>
        <taxon>Bacillati</taxon>
        <taxon>Actinomycetota</taxon>
        <taxon>Actinomycetes</taxon>
        <taxon>Streptosporangiales</taxon>
        <taxon>Streptosporangiaceae</taxon>
        <taxon>Streptosporangium</taxon>
    </lineage>
</organism>
<evidence type="ECO:0000259" key="2">
    <source>
        <dbReference type="Pfam" id="PF13649"/>
    </source>
</evidence>
<dbReference type="InterPro" id="IPR050447">
    <property type="entry name" value="Erg6_SMT_methyltransf"/>
</dbReference>
<dbReference type="InterPro" id="IPR041698">
    <property type="entry name" value="Methyltransf_25"/>
</dbReference>